<protein>
    <submittedName>
        <fullName evidence="7">Uncharacterized protein</fullName>
    </submittedName>
</protein>
<reference evidence="7 8" key="1">
    <citation type="submission" date="2017-09" db="EMBL/GenBank/DDBJ databases">
        <title>Depth-based differentiation of microbial function through sediment-hosted aquifers and enrichment of novel symbionts in the deep terrestrial subsurface.</title>
        <authorList>
            <person name="Probst A.J."/>
            <person name="Ladd B."/>
            <person name="Jarett J.K."/>
            <person name="Geller-Mcgrath D.E."/>
            <person name="Sieber C.M."/>
            <person name="Emerson J.B."/>
            <person name="Anantharaman K."/>
            <person name="Thomas B.C."/>
            <person name="Malmstrom R."/>
            <person name="Stieglmeier M."/>
            <person name="Klingl A."/>
            <person name="Woyke T."/>
            <person name="Ryan C.M."/>
            <person name="Banfield J.F."/>
        </authorList>
    </citation>
    <scope>NUCLEOTIDE SEQUENCE [LARGE SCALE GENOMIC DNA]</scope>
    <source>
        <strain evidence="7">CG10_big_fil_rev_8_21_14_0_10_48_11</strain>
    </source>
</reference>
<proteinExistence type="predicted"/>
<keyword evidence="6" id="KW-0066">ATP synthesis</keyword>
<comment type="subcellular location">
    <subcellularLocation>
        <location evidence="1">Membrane</location>
    </subcellularLocation>
</comment>
<keyword evidence="5" id="KW-0472">Membrane</keyword>
<sequence>MISTALYAKAFVDVYEAADSVSAASAAVDRFVGVIAAERLTPLVPALLDAVSREVELRERKSATTIDVAHPATEKTFALFTHPVLREDKSIIGGFRARAQSRSIDASLEGALEQLRAAMKSV</sequence>
<comment type="caution">
    <text evidence="7">The sequence shown here is derived from an EMBL/GenBank/DDBJ whole genome shotgun (WGS) entry which is preliminary data.</text>
</comment>
<dbReference type="Pfam" id="PF00213">
    <property type="entry name" value="OSCP"/>
    <property type="match status" value="1"/>
</dbReference>
<dbReference type="GO" id="GO:0046933">
    <property type="term" value="F:proton-transporting ATP synthase activity, rotational mechanism"/>
    <property type="evidence" value="ECO:0007669"/>
    <property type="project" value="InterPro"/>
</dbReference>
<dbReference type="GO" id="GO:0016020">
    <property type="term" value="C:membrane"/>
    <property type="evidence" value="ECO:0007669"/>
    <property type="project" value="UniProtKB-SubCell"/>
</dbReference>
<evidence type="ECO:0000256" key="4">
    <source>
        <dbReference type="ARBA" id="ARBA00023065"/>
    </source>
</evidence>
<dbReference type="Proteomes" id="UP000231152">
    <property type="component" value="Unassembled WGS sequence"/>
</dbReference>
<evidence type="ECO:0000256" key="5">
    <source>
        <dbReference type="ARBA" id="ARBA00023136"/>
    </source>
</evidence>
<organism evidence="7 8">
    <name type="scientific">Candidatus Uhrbacteria bacterium CG10_big_fil_rev_8_21_14_0_10_48_11</name>
    <dbReference type="NCBI Taxonomy" id="1975037"/>
    <lineage>
        <taxon>Bacteria</taxon>
        <taxon>Candidatus Uhriibacteriota</taxon>
    </lineage>
</organism>
<evidence type="ECO:0000256" key="2">
    <source>
        <dbReference type="ARBA" id="ARBA00022448"/>
    </source>
</evidence>
<name>A0A2M8LF36_9BACT</name>
<evidence type="ECO:0000256" key="1">
    <source>
        <dbReference type="ARBA" id="ARBA00004370"/>
    </source>
</evidence>
<keyword evidence="3" id="KW-0375">Hydrogen ion transport</keyword>
<evidence type="ECO:0000313" key="8">
    <source>
        <dbReference type="Proteomes" id="UP000231152"/>
    </source>
</evidence>
<keyword evidence="2" id="KW-0813">Transport</keyword>
<evidence type="ECO:0000256" key="6">
    <source>
        <dbReference type="ARBA" id="ARBA00023310"/>
    </source>
</evidence>
<accession>A0A2M8LF36</accession>
<gene>
    <name evidence="7" type="ORF">COV04_01730</name>
</gene>
<keyword evidence="4" id="KW-0406">Ion transport</keyword>
<evidence type="ECO:0000313" key="7">
    <source>
        <dbReference type="EMBL" id="PJE76045.1"/>
    </source>
</evidence>
<dbReference type="AlphaFoldDB" id="A0A2M8LF36"/>
<evidence type="ECO:0000256" key="3">
    <source>
        <dbReference type="ARBA" id="ARBA00022781"/>
    </source>
</evidence>
<dbReference type="EMBL" id="PFET01000006">
    <property type="protein sequence ID" value="PJE76045.1"/>
    <property type="molecule type" value="Genomic_DNA"/>
</dbReference>
<dbReference type="InterPro" id="IPR000711">
    <property type="entry name" value="ATPase_OSCP/dsu"/>
</dbReference>